<feature type="chain" id="PRO_5032339651" evidence="4">
    <location>
        <begin position="19"/>
        <end position="123"/>
    </location>
</feature>
<dbReference type="InterPro" id="IPR037147">
    <property type="entry name" value="Ribosomal_bL28_sf"/>
</dbReference>
<evidence type="ECO:0000313" key="5">
    <source>
        <dbReference type="EMBL" id="KAG5180426.1"/>
    </source>
</evidence>
<evidence type="ECO:0000256" key="2">
    <source>
        <dbReference type="ARBA" id="ARBA00022980"/>
    </source>
</evidence>
<dbReference type="PANTHER" id="PTHR13528">
    <property type="entry name" value="39S RIBOSOMAL PROTEIN L28, MITOCHONDRIAL"/>
    <property type="match status" value="1"/>
</dbReference>
<evidence type="ECO:0000313" key="6">
    <source>
        <dbReference type="Proteomes" id="UP000664859"/>
    </source>
</evidence>
<proteinExistence type="inferred from homology"/>
<gene>
    <name evidence="5" type="ORF">JKP88DRAFT_223179</name>
</gene>
<comment type="similarity">
    <text evidence="1">Belongs to the bacterial ribosomal protein bL28 family.</text>
</comment>
<dbReference type="InterPro" id="IPR026569">
    <property type="entry name" value="Ribosomal_bL28"/>
</dbReference>
<keyword evidence="2 5" id="KW-0689">Ribosomal protein</keyword>
<protein>
    <submittedName>
        <fullName evidence="5">50S ribosomal protein L28</fullName>
    </submittedName>
</protein>
<dbReference type="Proteomes" id="UP000664859">
    <property type="component" value="Unassembled WGS sequence"/>
</dbReference>
<dbReference type="PANTHER" id="PTHR13528:SF2">
    <property type="entry name" value="LARGE RIBOSOMAL SUBUNIT PROTEIN BL28M"/>
    <property type="match status" value="1"/>
</dbReference>
<comment type="caution">
    <text evidence="5">The sequence shown here is derived from an EMBL/GenBank/DDBJ whole genome shotgun (WGS) entry which is preliminary data.</text>
</comment>
<keyword evidence="3" id="KW-0687">Ribonucleoprotein</keyword>
<keyword evidence="6" id="KW-1185">Reference proteome</keyword>
<keyword evidence="4" id="KW-0732">Signal</keyword>
<dbReference type="AlphaFoldDB" id="A0A835YSJ0"/>
<reference evidence="5" key="1">
    <citation type="submission" date="2021-02" db="EMBL/GenBank/DDBJ databases">
        <title>First Annotated Genome of the Yellow-green Alga Tribonema minus.</title>
        <authorList>
            <person name="Mahan K.M."/>
        </authorList>
    </citation>
    <scope>NUCLEOTIDE SEQUENCE</scope>
    <source>
        <strain evidence="5">UTEX B ZZ1240</strain>
    </source>
</reference>
<dbReference type="GO" id="GO:0005840">
    <property type="term" value="C:ribosome"/>
    <property type="evidence" value="ECO:0007669"/>
    <property type="project" value="UniProtKB-KW"/>
</dbReference>
<sequence length="123" mass="13488">MNFSLLLSLALLVASAAAFSATTFAGAKLASHKSAAASSSGLVMRTRNCDLTGKSANRKARVVTFSHTRNHKVQEVNLHTKRIFVPSLRRIVTMRLCTKALRTIDKYGLEVAAKKYECDLSKF</sequence>
<dbReference type="GO" id="GO:1990904">
    <property type="term" value="C:ribonucleoprotein complex"/>
    <property type="evidence" value="ECO:0007669"/>
    <property type="project" value="UniProtKB-KW"/>
</dbReference>
<accession>A0A835YSJ0</accession>
<organism evidence="5 6">
    <name type="scientific">Tribonema minus</name>
    <dbReference type="NCBI Taxonomy" id="303371"/>
    <lineage>
        <taxon>Eukaryota</taxon>
        <taxon>Sar</taxon>
        <taxon>Stramenopiles</taxon>
        <taxon>Ochrophyta</taxon>
        <taxon>PX clade</taxon>
        <taxon>Xanthophyceae</taxon>
        <taxon>Tribonematales</taxon>
        <taxon>Tribonemataceae</taxon>
        <taxon>Tribonema</taxon>
    </lineage>
</organism>
<dbReference type="InterPro" id="IPR034704">
    <property type="entry name" value="Ribosomal_bL28/bL31-like_sf"/>
</dbReference>
<dbReference type="SUPFAM" id="SSF143800">
    <property type="entry name" value="L28p-like"/>
    <property type="match status" value="1"/>
</dbReference>
<evidence type="ECO:0000256" key="4">
    <source>
        <dbReference type="SAM" id="SignalP"/>
    </source>
</evidence>
<feature type="signal peptide" evidence="4">
    <location>
        <begin position="1"/>
        <end position="18"/>
    </location>
</feature>
<dbReference type="GO" id="GO:0003735">
    <property type="term" value="F:structural constituent of ribosome"/>
    <property type="evidence" value="ECO:0007669"/>
    <property type="project" value="InterPro"/>
</dbReference>
<evidence type="ECO:0000256" key="1">
    <source>
        <dbReference type="ARBA" id="ARBA00008760"/>
    </source>
</evidence>
<dbReference type="Gene3D" id="2.30.170.40">
    <property type="entry name" value="Ribosomal protein L28/L24"/>
    <property type="match status" value="1"/>
</dbReference>
<dbReference type="Pfam" id="PF00830">
    <property type="entry name" value="Ribosomal_L28"/>
    <property type="match status" value="1"/>
</dbReference>
<evidence type="ECO:0000256" key="3">
    <source>
        <dbReference type="ARBA" id="ARBA00023274"/>
    </source>
</evidence>
<dbReference type="EMBL" id="JAFCMP010000390">
    <property type="protein sequence ID" value="KAG5180426.1"/>
    <property type="molecule type" value="Genomic_DNA"/>
</dbReference>
<name>A0A835YSJ0_9STRA</name>
<dbReference type="OrthoDB" id="361870at2759"/>